<proteinExistence type="predicted"/>
<dbReference type="PANTHER" id="PTHR36174">
    <property type="entry name" value="LIPID II:GLYCINE GLYCYLTRANSFERASE"/>
    <property type="match status" value="1"/>
</dbReference>
<dbReference type="Pfam" id="PF13480">
    <property type="entry name" value="Acetyltransf_6"/>
    <property type="match status" value="1"/>
</dbReference>
<dbReference type="SUPFAM" id="SSF55729">
    <property type="entry name" value="Acyl-CoA N-acyltransferases (Nat)"/>
    <property type="match status" value="1"/>
</dbReference>
<evidence type="ECO:0000313" key="2">
    <source>
        <dbReference type="EMBL" id="MCP9001243.1"/>
    </source>
</evidence>
<dbReference type="Proteomes" id="UP001524318">
    <property type="component" value="Unassembled WGS sequence"/>
</dbReference>
<comment type="caution">
    <text evidence="2">The sequence shown here is derived from an EMBL/GenBank/DDBJ whole genome shotgun (WGS) entry which is preliminary data.</text>
</comment>
<dbReference type="PANTHER" id="PTHR36174:SF1">
    <property type="entry name" value="LIPID II:GLYCINE GLYCYLTRANSFERASE"/>
    <property type="match status" value="1"/>
</dbReference>
<dbReference type="InterPro" id="IPR038740">
    <property type="entry name" value="BioF2-like_GNAT_dom"/>
</dbReference>
<organism evidence="2 3">
    <name type="scientific">Pseudarthrobacter humi</name>
    <dbReference type="NCBI Taxonomy" id="2952523"/>
    <lineage>
        <taxon>Bacteria</taxon>
        <taxon>Bacillati</taxon>
        <taxon>Actinomycetota</taxon>
        <taxon>Actinomycetes</taxon>
        <taxon>Micrococcales</taxon>
        <taxon>Micrococcaceae</taxon>
        <taxon>Pseudarthrobacter</taxon>
    </lineage>
</organism>
<feature type="domain" description="BioF2-like acetyltransferase" evidence="1">
    <location>
        <begin position="150"/>
        <end position="283"/>
    </location>
</feature>
<gene>
    <name evidence="2" type="ORF">NFC73_16130</name>
</gene>
<keyword evidence="3" id="KW-1185">Reference proteome</keyword>
<reference evidence="2 3" key="1">
    <citation type="submission" date="2022-06" db="EMBL/GenBank/DDBJ databases">
        <title>Pseudarthrobacter sp. strain RMG13 Genome sequencing and assembly.</title>
        <authorList>
            <person name="Kim I."/>
        </authorList>
    </citation>
    <scope>NUCLEOTIDE SEQUENCE [LARGE SCALE GENOMIC DNA]</scope>
    <source>
        <strain evidence="2 3">RMG13</strain>
    </source>
</reference>
<dbReference type="EMBL" id="JANCLV010000012">
    <property type="protein sequence ID" value="MCP9001243.1"/>
    <property type="molecule type" value="Genomic_DNA"/>
</dbReference>
<dbReference type="RefSeq" id="WP_254751788.1">
    <property type="nucleotide sequence ID" value="NZ_JANCLV010000012.1"/>
</dbReference>
<evidence type="ECO:0000313" key="3">
    <source>
        <dbReference type="Proteomes" id="UP001524318"/>
    </source>
</evidence>
<protein>
    <submittedName>
        <fullName evidence="2">GNAT family N-acetyltransferase</fullName>
    </submittedName>
</protein>
<evidence type="ECO:0000259" key="1">
    <source>
        <dbReference type="Pfam" id="PF13480"/>
    </source>
</evidence>
<dbReference type="InterPro" id="IPR016181">
    <property type="entry name" value="Acyl_CoA_acyltransferase"/>
</dbReference>
<sequence length="345" mass="37996">MTTVSLLERQKELAPSIYAEEAYGRALTAGSNRTWSVIADSRNLWQMPVVLSPILQGGHEASSPYGYSGIFADRSLSVVQVAEYWEQTLQLLRGSGVVSLFLRFPSFAYPGLGIDAFKGLKQLELELVSKTIEVATPTPDKVWSGLSGRARTATRKALKLGMTAEVSRASELTLGANSVFRDLYETTMNRIGASDHHIYGDAYYSTLLARMSEKIYVVNVTTHEGKPAASAIMLLDSSVVHYHLSGSDPEEARNGANNLLLWTILEWTSRREFQSVHLGGGLTDGDSLFDFKNSFGGSSREFWIGRAVIDEERYSTLARIHAESLGTTLTHLKASGFFPIFRAKV</sequence>
<dbReference type="InterPro" id="IPR050644">
    <property type="entry name" value="PG_Glycine_Bridge_Synth"/>
</dbReference>
<dbReference type="Gene3D" id="3.40.630.30">
    <property type="match status" value="1"/>
</dbReference>
<name>A0ABT1LUA1_9MICC</name>
<accession>A0ABT1LUA1</accession>